<feature type="domain" description="TniQ" evidence="1">
    <location>
        <begin position="4"/>
        <end position="158"/>
    </location>
</feature>
<dbReference type="Proteomes" id="UP000596079">
    <property type="component" value="Chromosome"/>
</dbReference>
<accession>A0A7T7WHW3</accession>
<name>A0A7T7WHW3_9GAMM</name>
<proteinExistence type="predicted"/>
<dbReference type="Pfam" id="PF06527">
    <property type="entry name" value="TniQ"/>
    <property type="match status" value="1"/>
</dbReference>
<organism evidence="3 4">
    <name type="scientific">Acinetobacter variabilis</name>
    <dbReference type="NCBI Taxonomy" id="70346"/>
    <lineage>
        <taxon>Bacteria</taxon>
        <taxon>Pseudomonadati</taxon>
        <taxon>Pseudomonadota</taxon>
        <taxon>Gammaproteobacteria</taxon>
        <taxon>Moraxellales</taxon>
        <taxon>Moraxellaceae</taxon>
        <taxon>Acinetobacter</taxon>
    </lineage>
</organism>
<evidence type="ECO:0000313" key="4">
    <source>
        <dbReference type="Proteomes" id="UP000596079"/>
    </source>
</evidence>
<evidence type="ECO:0000259" key="2">
    <source>
        <dbReference type="Pfam" id="PF15978"/>
    </source>
</evidence>
<feature type="domain" description="Transposon Tn7 transposition protein TnsD C-terminal" evidence="2">
    <location>
        <begin position="322"/>
        <end position="445"/>
    </location>
</feature>
<dbReference type="RefSeq" id="WP_200229306.1">
    <property type="nucleotide sequence ID" value="NZ_CP060811.1"/>
</dbReference>
<dbReference type="AlphaFoldDB" id="A0A7T7WHW3"/>
<dbReference type="InterPro" id="IPR009492">
    <property type="entry name" value="TniQ"/>
</dbReference>
<dbReference type="EMBL" id="CP060811">
    <property type="protein sequence ID" value="QQN88026.1"/>
    <property type="molecule type" value="Genomic_DNA"/>
</dbReference>
<sequence>MFNFPMPHVDELIYSTVARAGIRLALTSPKQLLDEVFQNRKVSATVDLPSHLDKILQWLPSAHYDVMYLINHHTLFPLYAFFIPEERRQDCLRFMQGASHGALHLTVGLNASKVRIPEYLRYCPQCFDEQLQIYGEWYWSRLWQVPGVTCCLEHGKLLNSSVKYRPIHRHEFKAACVDNCPILEQEPASPDEILIAQKATELCSLANSSSATLQQWTLFYKTLASKHGMVKGDHHIIYELIYQKIMQRWSMSFLVQHGLGEIDTENSWLKNIFRKHRRSFSYLEHLIVIEAFYAGSHWSFQDIFKEVKACHATPMRPSNDTSQENLQSEVIQAQRHSWLTALAQNSIIEARKQNTALYAWLYRNDKKWLMETNSQKQMPFIPSGKKVNWRQRDWDGVKYLLRLNQKLVDNLDSPRRTKTWWIKQLKNPSTIEKNLDSLPLIVKFLSTYQEDVSCYQIRRLSRELLLNKLKNESIPLWVLLRKAGLTTDRMTKETRTFLNQVIQYDQIIKV</sequence>
<dbReference type="InterPro" id="IPR032750">
    <property type="entry name" value="TnsD_C"/>
</dbReference>
<evidence type="ECO:0000313" key="3">
    <source>
        <dbReference type="EMBL" id="QQN88026.1"/>
    </source>
</evidence>
<gene>
    <name evidence="3" type="ORF">IAQ69_14590</name>
</gene>
<protein>
    <submittedName>
        <fullName evidence="3">TniQ family protein</fullName>
    </submittedName>
</protein>
<evidence type="ECO:0000259" key="1">
    <source>
        <dbReference type="Pfam" id="PF06527"/>
    </source>
</evidence>
<reference evidence="3 4" key="1">
    <citation type="submission" date="2020-08" db="EMBL/GenBank/DDBJ databases">
        <title>Emergence of ISAba1-mediated novel tet(X) in Acinetobacter variabilis from a chicken farm.</title>
        <authorList>
            <person name="Peng K."/>
            <person name="Li R."/>
        </authorList>
    </citation>
    <scope>NUCLEOTIDE SEQUENCE [LARGE SCALE GENOMIC DNA]</scope>
    <source>
        <strain evidence="3 4">XM9F202-2</strain>
    </source>
</reference>
<dbReference type="Pfam" id="PF15978">
    <property type="entry name" value="TnsD"/>
    <property type="match status" value="1"/>
</dbReference>